<feature type="site" description="Important for beta-aspartyl-AMP intermediate formation" evidence="13">
    <location>
        <position position="340"/>
    </location>
</feature>
<evidence type="ECO:0000259" key="14">
    <source>
        <dbReference type="PROSITE" id="PS51278"/>
    </source>
</evidence>
<evidence type="ECO:0000256" key="1">
    <source>
        <dbReference type="ARBA" id="ARBA00012737"/>
    </source>
</evidence>
<evidence type="ECO:0000313" key="17">
    <source>
        <dbReference type="EMBL" id="WEL37973.1"/>
    </source>
</evidence>
<dbReference type="Pfam" id="PF00733">
    <property type="entry name" value="Asn_synthase"/>
    <property type="match status" value="1"/>
</dbReference>
<dbReference type="EMBL" id="CP119063">
    <property type="protein sequence ID" value="WEL37973.1"/>
    <property type="molecule type" value="Genomic_DNA"/>
</dbReference>
<evidence type="ECO:0000313" key="19">
    <source>
        <dbReference type="Proteomes" id="UP001059546"/>
    </source>
</evidence>
<evidence type="ECO:0000256" key="13">
    <source>
        <dbReference type="PIRSR" id="PIRSR001589-3"/>
    </source>
</evidence>
<evidence type="ECO:0000256" key="6">
    <source>
        <dbReference type="ARBA" id="ARBA00022888"/>
    </source>
</evidence>
<dbReference type="GO" id="GO:0006529">
    <property type="term" value="P:asparagine biosynthetic process"/>
    <property type="evidence" value="ECO:0007669"/>
    <property type="project" value="UniProtKB-KW"/>
</dbReference>
<dbReference type="Proteomes" id="UP001059546">
    <property type="component" value="Chromosome II"/>
</dbReference>
<evidence type="ECO:0000313" key="15">
    <source>
        <dbReference type="EMBL" id="UTX42519.1"/>
    </source>
</evidence>
<evidence type="ECO:0000256" key="8">
    <source>
        <dbReference type="ARBA" id="ARBA00029440"/>
    </source>
</evidence>
<accession>A0A9Q9F7K7</accession>
<dbReference type="InterPro" id="IPR033738">
    <property type="entry name" value="AsnB_N"/>
</dbReference>
<proteinExistence type="predicted"/>
<evidence type="ECO:0000256" key="3">
    <source>
        <dbReference type="ARBA" id="ARBA00022605"/>
    </source>
</evidence>
<dbReference type="PROSITE" id="PS51278">
    <property type="entry name" value="GATASE_TYPE_2"/>
    <property type="match status" value="1"/>
</dbReference>
<feature type="active site" description="For GATase activity" evidence="11">
    <location>
        <position position="2"/>
    </location>
</feature>
<keyword evidence="20" id="KW-1185">Reference proteome</keyword>
<dbReference type="InterPro" id="IPR029055">
    <property type="entry name" value="Ntn_hydrolases_N"/>
</dbReference>
<dbReference type="InterPro" id="IPR017932">
    <property type="entry name" value="GATase_2_dom"/>
</dbReference>
<dbReference type="OrthoDB" id="409189at2759"/>
<feature type="domain" description="Glutamine amidotransferase type-2" evidence="14">
    <location>
        <begin position="2"/>
        <end position="187"/>
    </location>
</feature>
<organism evidence="15 19">
    <name type="scientific">Encephalitozoon hellem</name>
    <name type="common">Microsporidian parasite</name>
    <dbReference type="NCBI Taxonomy" id="27973"/>
    <lineage>
        <taxon>Eukaryota</taxon>
        <taxon>Fungi</taxon>
        <taxon>Fungi incertae sedis</taxon>
        <taxon>Microsporidia</taxon>
        <taxon>Unikaryonidae</taxon>
        <taxon>Encephalitozoon</taxon>
    </lineage>
</organism>
<keyword evidence="3 11" id="KW-0028">Amino-acid biosynthesis</keyword>
<dbReference type="AlphaFoldDB" id="A0A9Q9F7K7"/>
<gene>
    <name evidence="15" type="ORF">GPU96_02g02290</name>
    <name evidence="16" type="ORF">PFJ87_01g02160</name>
    <name evidence="17" type="ORF">PFJ87_02g00090</name>
    <name evidence="18" type="ORF">PFJ87_05g02010</name>
</gene>
<dbReference type="EMBL" id="CP119066">
    <property type="protein sequence ID" value="WEL38730.1"/>
    <property type="molecule type" value="Genomic_DNA"/>
</dbReference>
<evidence type="ECO:0000256" key="7">
    <source>
        <dbReference type="ARBA" id="ARBA00022962"/>
    </source>
</evidence>
<feature type="binding site" evidence="12">
    <location>
        <position position="234"/>
    </location>
    <ligand>
        <name>ATP</name>
        <dbReference type="ChEBI" id="CHEBI:30616"/>
    </ligand>
</feature>
<dbReference type="Pfam" id="PF13537">
    <property type="entry name" value="GATase_7"/>
    <property type="match status" value="1"/>
</dbReference>
<dbReference type="Proteomes" id="UP001217963">
    <property type="component" value="Chromosome II"/>
</dbReference>
<dbReference type="GO" id="GO:0004066">
    <property type="term" value="F:asparagine synthase (glutamine-hydrolyzing) activity"/>
    <property type="evidence" value="ECO:0007669"/>
    <property type="project" value="UniProtKB-EC"/>
</dbReference>
<evidence type="ECO:0000256" key="9">
    <source>
        <dbReference type="ARBA" id="ARBA00048741"/>
    </source>
</evidence>
<dbReference type="Gene3D" id="3.40.50.620">
    <property type="entry name" value="HUPs"/>
    <property type="match status" value="1"/>
</dbReference>
<feature type="binding site" evidence="12">
    <location>
        <position position="100"/>
    </location>
    <ligand>
        <name>L-glutamine</name>
        <dbReference type="ChEBI" id="CHEBI:58359"/>
    </ligand>
</feature>
<sequence>MCGILCVISESSVDQETREKAYQRSRLQRHRGPDETGIVEFEKGVILQERLALVGVESGRQPFVRKSGEILAANCEIYNWKELCGMISSLNGSEFCARSDAEVILELYAHYGARCIEYLEGMFAFIVYDEKKEVFLIARDRFGIVPLYYGYDGSGRLWVSSEMKCLVGVCDEIEWFKAGTYLHGGMKDCVFSEYYAPEWSRVVPVGDVLIEEFRQRLCFEVERHLPDGQKVASLLSGGLDSSIIAGIAQKVLQESGRRLCTYSIGIEGSPDLEYGRRVAEHIGSEHAEVLFSAQEGIYAIREIIWHLETYDVTTIRAGIPMYLLARRVKKDGFKAILSGEGADEIFGGYLYFHSAPSSSEFHWETVRKVMNISRADCLRANKSMLGWGVEARVPFLSSRFVDYAMGIKPEIRMIPSSLDDSGRMCEKYLLRKAFCDGILPSCVVWRQKEQFSDGVGYDWIDKLKEETSRRVSDKEFSMAGEIYKYNTPKTKEGFYYRKIYSEMFGEAGMKTIQLWVPRVDWGCDDDPSGRAQKEHISSVSSVLKDIR</sequence>
<feature type="binding site" evidence="12">
    <location>
        <position position="264"/>
    </location>
    <ligand>
        <name>ATP</name>
        <dbReference type="ChEBI" id="CHEBI:30616"/>
    </ligand>
</feature>
<reference evidence="16 20" key="2">
    <citation type="submission" date="2023-02" db="EMBL/GenBank/DDBJ databases">
        <title>Encephalitozoon hellem ATCC 50451 complete genome.</title>
        <authorList>
            <person name="Mascarenhas dos Santos A.C."/>
            <person name="Julian A.T."/>
            <person name="Pombert J.-F."/>
        </authorList>
    </citation>
    <scope>NUCLEOTIDE SEQUENCE [LARGE SCALE GENOMIC DNA]</scope>
    <source>
        <strain evidence="16 20">ATCC 50451</strain>
    </source>
</reference>
<dbReference type="NCBIfam" id="TIGR01536">
    <property type="entry name" value="asn_synth_AEB"/>
    <property type="match status" value="1"/>
</dbReference>
<dbReference type="InterPro" id="IPR050795">
    <property type="entry name" value="Asn_Synthetase"/>
</dbReference>
<dbReference type="NCBIfam" id="NF006949">
    <property type="entry name" value="PRK09431.1"/>
    <property type="match status" value="1"/>
</dbReference>
<dbReference type="EMBL" id="CP119062">
    <property type="protein sequence ID" value="WEL37960.1"/>
    <property type="molecule type" value="Genomic_DNA"/>
</dbReference>
<dbReference type="CDD" id="cd01991">
    <property type="entry name" value="Asn_synthase_B_C"/>
    <property type="match status" value="1"/>
</dbReference>
<evidence type="ECO:0000313" key="16">
    <source>
        <dbReference type="EMBL" id="WEL37960.1"/>
    </source>
</evidence>
<evidence type="ECO:0000256" key="5">
    <source>
        <dbReference type="ARBA" id="ARBA00022840"/>
    </source>
</evidence>
<dbReference type="SUPFAM" id="SSF56235">
    <property type="entry name" value="N-terminal nucleophile aminohydrolases (Ntn hydrolases)"/>
    <property type="match status" value="1"/>
</dbReference>
<keyword evidence="5 10" id="KW-0067">ATP-binding</keyword>
<dbReference type="GO" id="GO:0005524">
    <property type="term" value="F:ATP binding"/>
    <property type="evidence" value="ECO:0007669"/>
    <property type="project" value="UniProtKB-KW"/>
</dbReference>
<comment type="catalytic activity">
    <reaction evidence="9">
        <text>L-aspartate + L-glutamine + ATP + H2O = L-asparagine + L-glutamate + AMP + diphosphate + H(+)</text>
        <dbReference type="Rhea" id="RHEA:12228"/>
        <dbReference type="ChEBI" id="CHEBI:15377"/>
        <dbReference type="ChEBI" id="CHEBI:15378"/>
        <dbReference type="ChEBI" id="CHEBI:29985"/>
        <dbReference type="ChEBI" id="CHEBI:29991"/>
        <dbReference type="ChEBI" id="CHEBI:30616"/>
        <dbReference type="ChEBI" id="CHEBI:33019"/>
        <dbReference type="ChEBI" id="CHEBI:58048"/>
        <dbReference type="ChEBI" id="CHEBI:58359"/>
        <dbReference type="ChEBI" id="CHEBI:456215"/>
        <dbReference type="EC" id="6.3.5.4"/>
    </reaction>
</comment>
<dbReference type="Gene3D" id="3.60.20.10">
    <property type="entry name" value="Glutamine Phosphoribosylpyrophosphate, subunit 1, domain 1"/>
    <property type="match status" value="1"/>
</dbReference>
<keyword evidence="4 10" id="KW-0547">Nucleotide-binding</keyword>
<dbReference type="Proteomes" id="UP001217963">
    <property type="component" value="Chromosome V"/>
</dbReference>
<keyword evidence="6 11" id="KW-0061">Asparagine biosynthesis</keyword>
<comment type="pathway">
    <text evidence="8">Amino-acid biosynthesis.</text>
</comment>
<dbReference type="CDD" id="cd00712">
    <property type="entry name" value="AsnB"/>
    <property type="match status" value="1"/>
</dbReference>
<evidence type="ECO:0000256" key="10">
    <source>
        <dbReference type="PIRNR" id="PIRNR001589"/>
    </source>
</evidence>
<dbReference type="EMBL" id="CP075148">
    <property type="protein sequence ID" value="UTX42519.1"/>
    <property type="molecule type" value="Genomic_DNA"/>
</dbReference>
<keyword evidence="7 11" id="KW-0315">Glutamine amidotransferase</keyword>
<evidence type="ECO:0000256" key="2">
    <source>
        <dbReference type="ARBA" id="ARBA00022598"/>
    </source>
</evidence>
<evidence type="ECO:0000313" key="20">
    <source>
        <dbReference type="Proteomes" id="UP001217963"/>
    </source>
</evidence>
<name>A0A9Q9F7K7_ENCHE</name>
<protein>
    <recommendedName>
        <fullName evidence="1">asparagine synthase (glutamine-hydrolyzing)</fullName>
        <ecNumber evidence="1">6.3.5.4</ecNumber>
    </recommendedName>
</protein>
<evidence type="ECO:0000313" key="18">
    <source>
        <dbReference type="EMBL" id="WEL38730.1"/>
    </source>
</evidence>
<dbReference type="Proteomes" id="UP001217963">
    <property type="component" value="Chromosome I"/>
</dbReference>
<evidence type="ECO:0000256" key="11">
    <source>
        <dbReference type="PIRSR" id="PIRSR001589-1"/>
    </source>
</evidence>
<dbReference type="InterPro" id="IPR001962">
    <property type="entry name" value="Asn_synthase"/>
</dbReference>
<dbReference type="GO" id="GO:0005829">
    <property type="term" value="C:cytosol"/>
    <property type="evidence" value="ECO:0007669"/>
    <property type="project" value="TreeGrafter"/>
</dbReference>
<feature type="binding site" evidence="12">
    <location>
        <begin position="338"/>
        <end position="339"/>
    </location>
    <ligand>
        <name>ATP</name>
        <dbReference type="ChEBI" id="CHEBI:30616"/>
    </ligand>
</feature>
<keyword evidence="2" id="KW-0436">Ligase</keyword>
<evidence type="ECO:0000256" key="12">
    <source>
        <dbReference type="PIRSR" id="PIRSR001589-2"/>
    </source>
</evidence>
<dbReference type="PIRSF" id="PIRSF001589">
    <property type="entry name" value="Asn_synthetase_glu-h"/>
    <property type="match status" value="1"/>
</dbReference>
<evidence type="ECO:0000256" key="4">
    <source>
        <dbReference type="ARBA" id="ARBA00022741"/>
    </source>
</evidence>
<dbReference type="EC" id="6.3.5.4" evidence="1"/>
<dbReference type="InterPro" id="IPR006426">
    <property type="entry name" value="Asn_synth_AEB"/>
</dbReference>
<dbReference type="SUPFAM" id="SSF52402">
    <property type="entry name" value="Adenine nucleotide alpha hydrolases-like"/>
    <property type="match status" value="1"/>
</dbReference>
<dbReference type="PANTHER" id="PTHR11772">
    <property type="entry name" value="ASPARAGINE SYNTHETASE"/>
    <property type="match status" value="1"/>
</dbReference>
<dbReference type="InterPro" id="IPR014729">
    <property type="entry name" value="Rossmann-like_a/b/a_fold"/>
</dbReference>
<reference evidence="15" key="1">
    <citation type="submission" date="2021-05" db="EMBL/GenBank/DDBJ databases">
        <title>Encephalitozoon hellem ATCC 50604 Complete Genome.</title>
        <authorList>
            <person name="Mascarenhas dos Santos A.C."/>
            <person name="Julian A.T."/>
            <person name="Pombert J.-F."/>
        </authorList>
    </citation>
    <scope>NUCLEOTIDE SEQUENCE</scope>
    <source>
        <strain evidence="15">ATCC 50604</strain>
    </source>
</reference>
<dbReference type="PANTHER" id="PTHR11772:SF2">
    <property type="entry name" value="ASPARAGINE SYNTHETASE [GLUTAMINE-HYDROLYZING]"/>
    <property type="match status" value="1"/>
</dbReference>